<organism evidence="1 2">
    <name type="scientific">Mycolicibacterium agri</name>
    <name type="common">Mycobacterium agri</name>
    <dbReference type="NCBI Taxonomy" id="36811"/>
    <lineage>
        <taxon>Bacteria</taxon>
        <taxon>Bacillati</taxon>
        <taxon>Actinomycetota</taxon>
        <taxon>Actinomycetes</taxon>
        <taxon>Mycobacteriales</taxon>
        <taxon>Mycobacteriaceae</taxon>
        <taxon>Mycolicibacterium</taxon>
    </lineage>
</organism>
<dbReference type="InterPro" id="IPR050275">
    <property type="entry name" value="PGM_Phosphatase"/>
</dbReference>
<accession>A0A2A7MQD0</accession>
<proteinExistence type="predicted"/>
<protein>
    <recommendedName>
        <fullName evidence="3">Phosphoglycerate mutase</fullName>
    </recommendedName>
</protein>
<dbReference type="SMART" id="SM00855">
    <property type="entry name" value="PGAM"/>
    <property type="match status" value="1"/>
</dbReference>
<dbReference type="OrthoDB" id="9781415at2"/>
<evidence type="ECO:0008006" key="3">
    <source>
        <dbReference type="Google" id="ProtNLM"/>
    </source>
</evidence>
<dbReference type="SUPFAM" id="SSF53254">
    <property type="entry name" value="Phosphoglycerate mutase-like"/>
    <property type="match status" value="1"/>
</dbReference>
<dbReference type="Proteomes" id="UP000220914">
    <property type="component" value="Unassembled WGS sequence"/>
</dbReference>
<dbReference type="CDD" id="cd07067">
    <property type="entry name" value="HP_PGM_like"/>
    <property type="match status" value="1"/>
</dbReference>
<comment type="caution">
    <text evidence="1">The sequence shown here is derived from an EMBL/GenBank/DDBJ whole genome shotgun (WGS) entry which is preliminary data.</text>
</comment>
<sequence>MISITVVRHGSTAWSDAGRLCGSTDVPLLPEAEAGLLRKRDEFMKLLGSGADSVNAFTSPSVRCISTSKALGFPNALVDPRLRERGFGELEGLTRAAAERDLGIVDIWASSPVGGETTAETAQRVRDFCASVSHLDHIAIFSHGVALRLMAAMLCFGDWRHAKSLILDVGSVGRARTTSNGVLALNLWNRRL</sequence>
<gene>
    <name evidence="1" type="ORF">CQY20_28375</name>
</gene>
<evidence type="ECO:0000313" key="1">
    <source>
        <dbReference type="EMBL" id="PEG33884.1"/>
    </source>
</evidence>
<dbReference type="Gene3D" id="3.40.50.1240">
    <property type="entry name" value="Phosphoglycerate mutase-like"/>
    <property type="match status" value="1"/>
</dbReference>
<evidence type="ECO:0000313" key="2">
    <source>
        <dbReference type="Proteomes" id="UP000220914"/>
    </source>
</evidence>
<dbReference type="AlphaFoldDB" id="A0A2A7MQD0"/>
<dbReference type="InterPro" id="IPR013078">
    <property type="entry name" value="His_Pase_superF_clade-1"/>
</dbReference>
<dbReference type="InterPro" id="IPR029033">
    <property type="entry name" value="His_PPase_superfam"/>
</dbReference>
<dbReference type="EMBL" id="PDCP01000087">
    <property type="protein sequence ID" value="PEG33884.1"/>
    <property type="molecule type" value="Genomic_DNA"/>
</dbReference>
<keyword evidence="2" id="KW-1185">Reference proteome</keyword>
<dbReference type="RefSeq" id="WP_097943827.1">
    <property type="nucleotide sequence ID" value="NZ_BLKS01000001.1"/>
</dbReference>
<dbReference type="PANTHER" id="PTHR48100">
    <property type="entry name" value="BROAD-SPECIFICITY PHOSPHATASE YOR283W-RELATED"/>
    <property type="match status" value="1"/>
</dbReference>
<dbReference type="GO" id="GO:0016791">
    <property type="term" value="F:phosphatase activity"/>
    <property type="evidence" value="ECO:0007669"/>
    <property type="project" value="TreeGrafter"/>
</dbReference>
<name>A0A2A7MQD0_MYCAG</name>
<reference evidence="1 2" key="1">
    <citation type="submission" date="2017-10" db="EMBL/GenBank/DDBJ databases">
        <title>The new phylogeny of genus Mycobacterium.</title>
        <authorList>
            <person name="Tortoli E."/>
            <person name="Trovato A."/>
            <person name="Cirillo D.M."/>
        </authorList>
    </citation>
    <scope>NUCLEOTIDE SEQUENCE [LARGE SCALE GENOMIC DNA]</scope>
    <source>
        <strain evidence="1 2">CCUG37673</strain>
    </source>
</reference>
<dbReference type="Pfam" id="PF00300">
    <property type="entry name" value="His_Phos_1"/>
    <property type="match status" value="1"/>
</dbReference>